<evidence type="ECO:0000313" key="1">
    <source>
        <dbReference type="EMBL" id="SDL85038.1"/>
    </source>
</evidence>
<dbReference type="RefSeq" id="WP_090699422.1">
    <property type="nucleotide sequence ID" value="NZ_FNHH01000003.1"/>
</dbReference>
<dbReference type="Proteomes" id="UP000199226">
    <property type="component" value="Unassembled WGS sequence"/>
</dbReference>
<keyword evidence="2" id="KW-1185">Reference proteome</keyword>
<organism evidence="1 2">
    <name type="scientific">Daejeonella rubra</name>
    <dbReference type="NCBI Taxonomy" id="990371"/>
    <lineage>
        <taxon>Bacteria</taxon>
        <taxon>Pseudomonadati</taxon>
        <taxon>Bacteroidota</taxon>
        <taxon>Sphingobacteriia</taxon>
        <taxon>Sphingobacteriales</taxon>
        <taxon>Sphingobacteriaceae</taxon>
        <taxon>Daejeonella</taxon>
    </lineage>
</organism>
<sequence length="184" mass="20349">MMNYKPGILKALGLIIVLQLVCQFSFGQVHTFEAGFRLQKTVDLYYENGISGQYHLTKRITLGATYLSSRLGSAIGSNAIKQDNFLLSGSWMFRPKKPLKPFVRANLGYFIADYESDVFKSLTNTSAIASLDAGLAYSFKSPLRLNLSLGYNAITGSGAKGAGTLYPVFYQTSIFWNLAKRKSK</sequence>
<proteinExistence type="predicted"/>
<dbReference type="EMBL" id="FNHH01000003">
    <property type="protein sequence ID" value="SDL85038.1"/>
    <property type="molecule type" value="Genomic_DNA"/>
</dbReference>
<dbReference type="SUPFAM" id="SSF56925">
    <property type="entry name" value="OMPA-like"/>
    <property type="match status" value="1"/>
</dbReference>
<gene>
    <name evidence="1" type="ORF">SAMN05421813_1038</name>
</gene>
<dbReference type="InterPro" id="IPR011250">
    <property type="entry name" value="OMP/PagP_B-barrel"/>
</dbReference>
<reference evidence="2" key="1">
    <citation type="submission" date="2016-10" db="EMBL/GenBank/DDBJ databases">
        <authorList>
            <person name="Varghese N."/>
            <person name="Submissions S."/>
        </authorList>
    </citation>
    <scope>NUCLEOTIDE SEQUENCE [LARGE SCALE GENOMIC DNA]</scope>
    <source>
        <strain evidence="2">DSM 24536</strain>
    </source>
</reference>
<dbReference type="OrthoDB" id="764801at2"/>
<name>A0A1G9NER4_9SPHI</name>
<dbReference type="Gene3D" id="2.40.160.20">
    <property type="match status" value="1"/>
</dbReference>
<protein>
    <recommendedName>
        <fullName evidence="3">Outer membrane protein beta-barrel domain-containing protein</fullName>
    </recommendedName>
</protein>
<evidence type="ECO:0000313" key="2">
    <source>
        <dbReference type="Proteomes" id="UP000199226"/>
    </source>
</evidence>
<accession>A0A1G9NER4</accession>
<dbReference type="AlphaFoldDB" id="A0A1G9NER4"/>
<evidence type="ECO:0008006" key="3">
    <source>
        <dbReference type="Google" id="ProtNLM"/>
    </source>
</evidence>